<protein>
    <submittedName>
        <fullName evidence="1">Uncharacterized protein</fullName>
    </submittedName>
</protein>
<name>A0AAN5DFT9_9BILA</name>
<feature type="non-terminal residue" evidence="1">
    <location>
        <position position="104"/>
    </location>
</feature>
<gene>
    <name evidence="1" type="ORF">PMAYCL1PPCAC_31492</name>
</gene>
<feature type="non-terminal residue" evidence="1">
    <location>
        <position position="1"/>
    </location>
</feature>
<organism evidence="1 2">
    <name type="scientific">Pristionchus mayeri</name>
    <dbReference type="NCBI Taxonomy" id="1317129"/>
    <lineage>
        <taxon>Eukaryota</taxon>
        <taxon>Metazoa</taxon>
        <taxon>Ecdysozoa</taxon>
        <taxon>Nematoda</taxon>
        <taxon>Chromadorea</taxon>
        <taxon>Rhabditida</taxon>
        <taxon>Rhabditina</taxon>
        <taxon>Diplogasteromorpha</taxon>
        <taxon>Diplogasteroidea</taxon>
        <taxon>Neodiplogasteridae</taxon>
        <taxon>Pristionchus</taxon>
    </lineage>
</organism>
<keyword evidence="2" id="KW-1185">Reference proteome</keyword>
<sequence>PDLKRDYAYTMGRLKIGIAACTKSFQHALLYKTSIPELVLSCANGDDPEYTLHTASTIAAMAKSNQKWRKIAIAMINDLVTIIDRVDSRVDEENTKKTEIAILC</sequence>
<dbReference type="AlphaFoldDB" id="A0AAN5DFT9"/>
<proteinExistence type="predicted"/>
<evidence type="ECO:0000313" key="2">
    <source>
        <dbReference type="Proteomes" id="UP001328107"/>
    </source>
</evidence>
<dbReference type="Proteomes" id="UP001328107">
    <property type="component" value="Unassembled WGS sequence"/>
</dbReference>
<accession>A0AAN5DFT9</accession>
<dbReference type="EMBL" id="BTRK01000006">
    <property type="protein sequence ID" value="GMR61297.1"/>
    <property type="molecule type" value="Genomic_DNA"/>
</dbReference>
<comment type="caution">
    <text evidence="1">The sequence shown here is derived from an EMBL/GenBank/DDBJ whole genome shotgun (WGS) entry which is preliminary data.</text>
</comment>
<reference evidence="2" key="1">
    <citation type="submission" date="2022-10" db="EMBL/GenBank/DDBJ databases">
        <title>Genome assembly of Pristionchus species.</title>
        <authorList>
            <person name="Yoshida K."/>
            <person name="Sommer R.J."/>
        </authorList>
    </citation>
    <scope>NUCLEOTIDE SEQUENCE [LARGE SCALE GENOMIC DNA]</scope>
    <source>
        <strain evidence="2">RS5460</strain>
    </source>
</reference>
<evidence type="ECO:0000313" key="1">
    <source>
        <dbReference type="EMBL" id="GMR61297.1"/>
    </source>
</evidence>